<protein>
    <recommendedName>
        <fullName evidence="3">Lipoprotein</fullName>
    </recommendedName>
</protein>
<dbReference type="RefSeq" id="WP_196285185.1">
    <property type="nucleotide sequence ID" value="NZ_JADQDP010000001.1"/>
</dbReference>
<evidence type="ECO:0000313" key="2">
    <source>
        <dbReference type="Proteomes" id="UP000645610"/>
    </source>
</evidence>
<keyword evidence="2" id="KW-1185">Reference proteome</keyword>
<comment type="caution">
    <text evidence="1">The sequence shown here is derived from an EMBL/GenBank/DDBJ whole genome shotgun (WGS) entry which is preliminary data.</text>
</comment>
<organism evidence="1 2">
    <name type="scientific">Hymenobacter properus</name>
    <dbReference type="NCBI Taxonomy" id="2791026"/>
    <lineage>
        <taxon>Bacteria</taxon>
        <taxon>Pseudomonadati</taxon>
        <taxon>Bacteroidota</taxon>
        <taxon>Cytophagia</taxon>
        <taxon>Cytophagales</taxon>
        <taxon>Hymenobacteraceae</taxon>
        <taxon>Hymenobacter</taxon>
    </lineage>
</organism>
<name>A0A931FLN0_9BACT</name>
<dbReference type="Proteomes" id="UP000645610">
    <property type="component" value="Unassembled WGS sequence"/>
</dbReference>
<evidence type="ECO:0000313" key="1">
    <source>
        <dbReference type="EMBL" id="MBF9140849.1"/>
    </source>
</evidence>
<dbReference type="AlphaFoldDB" id="A0A931FLN0"/>
<gene>
    <name evidence="1" type="ORF">I2I01_04340</name>
</gene>
<proteinExistence type="predicted"/>
<reference evidence="1 2" key="1">
    <citation type="submission" date="2020-11" db="EMBL/GenBank/DDBJ databases">
        <authorList>
            <person name="Kim M.K."/>
        </authorList>
    </citation>
    <scope>NUCLEOTIDE SEQUENCE [LARGE SCALE GENOMIC DNA]</scope>
    <source>
        <strain evidence="1 2">BT439</strain>
    </source>
</reference>
<dbReference type="EMBL" id="JADQDP010000001">
    <property type="protein sequence ID" value="MBF9140849.1"/>
    <property type="molecule type" value="Genomic_DNA"/>
</dbReference>
<dbReference type="PROSITE" id="PS51257">
    <property type="entry name" value="PROKAR_LIPOPROTEIN"/>
    <property type="match status" value="1"/>
</dbReference>
<accession>A0A931FLN0</accession>
<evidence type="ECO:0008006" key="3">
    <source>
        <dbReference type="Google" id="ProtNLM"/>
    </source>
</evidence>
<sequence length="110" mass="12143">MKANYLLPLALSLFGCSANSKPESLISDYVKAHATDASSYAPVSFSQPTRFHNRDIEPSLLDTTTTGTRYSHTYKIKNGSGAIVEKTHDFVIITHSQHVMQLPDSTNDIE</sequence>